<protein>
    <recommendedName>
        <fullName evidence="2">Formin-like protein</fullName>
    </recommendedName>
</protein>
<evidence type="ECO:0000256" key="2">
    <source>
        <dbReference type="RuleBase" id="RU361260"/>
    </source>
</evidence>
<evidence type="ECO:0000313" key="6">
    <source>
        <dbReference type="Proteomes" id="UP001255856"/>
    </source>
</evidence>
<dbReference type="PANTHER" id="PTHR45733:SF8">
    <property type="entry name" value="FORMIN-J"/>
    <property type="match status" value="1"/>
</dbReference>
<dbReference type="AlphaFoldDB" id="A0AAD9MJY6"/>
<feature type="compositionally biased region" description="Polar residues" evidence="3">
    <location>
        <begin position="868"/>
        <end position="877"/>
    </location>
</feature>
<evidence type="ECO:0000313" key="5">
    <source>
        <dbReference type="EMBL" id="KAK2080657.1"/>
    </source>
</evidence>
<feature type="region of interest" description="Disordered" evidence="3">
    <location>
        <begin position="755"/>
        <end position="777"/>
    </location>
</feature>
<feature type="region of interest" description="Disordered" evidence="3">
    <location>
        <begin position="226"/>
        <end position="250"/>
    </location>
</feature>
<keyword evidence="6" id="KW-1185">Reference proteome</keyword>
<dbReference type="EMBL" id="JASFZW010000001">
    <property type="protein sequence ID" value="KAK2080657.1"/>
    <property type="molecule type" value="Genomic_DNA"/>
</dbReference>
<dbReference type="PANTHER" id="PTHR45733">
    <property type="entry name" value="FORMIN-J"/>
    <property type="match status" value="1"/>
</dbReference>
<reference evidence="5" key="1">
    <citation type="submission" date="2021-01" db="EMBL/GenBank/DDBJ databases">
        <authorList>
            <person name="Eckstrom K.M.E."/>
        </authorList>
    </citation>
    <scope>NUCLEOTIDE SEQUENCE</scope>
    <source>
        <strain evidence="5">UVCC 0001</strain>
    </source>
</reference>
<dbReference type="Pfam" id="PF02181">
    <property type="entry name" value="FH2"/>
    <property type="match status" value="1"/>
</dbReference>
<dbReference type="Gene3D" id="3.90.190.10">
    <property type="entry name" value="Protein tyrosine phosphatase superfamily"/>
    <property type="match status" value="1"/>
</dbReference>
<name>A0AAD9MJY6_PROWI</name>
<feature type="compositionally biased region" description="Low complexity" evidence="3">
    <location>
        <begin position="468"/>
        <end position="481"/>
    </location>
</feature>
<feature type="domain" description="FH2" evidence="4">
    <location>
        <begin position="524"/>
        <end position="966"/>
    </location>
</feature>
<dbReference type="InterPro" id="IPR015425">
    <property type="entry name" value="FH2_Formin"/>
</dbReference>
<comment type="caution">
    <text evidence="5">The sequence shown here is derived from an EMBL/GenBank/DDBJ whole genome shotgun (WGS) entry which is preliminary data.</text>
</comment>
<dbReference type="InterPro" id="IPR042201">
    <property type="entry name" value="FH2_Formin_sf"/>
</dbReference>
<dbReference type="InterPro" id="IPR051144">
    <property type="entry name" value="Formin_homology_domain"/>
</dbReference>
<feature type="compositionally biased region" description="Basic and acidic residues" evidence="3">
    <location>
        <begin position="857"/>
        <end position="867"/>
    </location>
</feature>
<feature type="compositionally biased region" description="Low complexity" evidence="3">
    <location>
        <begin position="489"/>
        <end position="506"/>
    </location>
</feature>
<gene>
    <name evidence="5" type="ORF">QBZ16_000511</name>
</gene>
<evidence type="ECO:0000256" key="3">
    <source>
        <dbReference type="SAM" id="MobiDB-lite"/>
    </source>
</evidence>
<evidence type="ECO:0000256" key="1">
    <source>
        <dbReference type="ARBA" id="ARBA00006468"/>
    </source>
</evidence>
<feature type="region of interest" description="Disordered" evidence="3">
    <location>
        <begin position="857"/>
        <end position="877"/>
    </location>
</feature>
<accession>A0AAD9MJY6</accession>
<dbReference type="InterPro" id="IPR029021">
    <property type="entry name" value="Prot-tyrosine_phosphatase-like"/>
</dbReference>
<dbReference type="Gene3D" id="1.20.58.2220">
    <property type="entry name" value="Formin, FH2 domain"/>
    <property type="match status" value="1"/>
</dbReference>
<evidence type="ECO:0000259" key="4">
    <source>
        <dbReference type="PROSITE" id="PS51444"/>
    </source>
</evidence>
<dbReference type="SMART" id="SM00498">
    <property type="entry name" value="FH2"/>
    <property type="match status" value="1"/>
</dbReference>
<dbReference type="Proteomes" id="UP001255856">
    <property type="component" value="Unassembled WGS sequence"/>
</dbReference>
<feature type="region of interest" description="Disordered" evidence="3">
    <location>
        <begin position="424"/>
        <end position="564"/>
    </location>
</feature>
<dbReference type="PROSITE" id="PS51444">
    <property type="entry name" value="FH2"/>
    <property type="match status" value="1"/>
</dbReference>
<organism evidence="5 6">
    <name type="scientific">Prototheca wickerhamii</name>
    <dbReference type="NCBI Taxonomy" id="3111"/>
    <lineage>
        <taxon>Eukaryota</taxon>
        <taxon>Viridiplantae</taxon>
        <taxon>Chlorophyta</taxon>
        <taxon>core chlorophytes</taxon>
        <taxon>Trebouxiophyceae</taxon>
        <taxon>Chlorellales</taxon>
        <taxon>Chlorellaceae</taxon>
        <taxon>Prototheca</taxon>
    </lineage>
</organism>
<comment type="similarity">
    <text evidence="1">Belongs to the formin-like family. Class-II subfamily.</text>
</comment>
<sequence length="1095" mass="116329">MDLSPFNWLSKGLWFGGPKESREAWNKSARLGILSEGYKVFLRDLSTQIKGIRDGPGKEQGGIQFVNLSPAWRDQNVYSYFNNSGEMPPEKAGGQMHQWLSLSPENIVVLHARTCSGTGGYLVGLLAACHLVFSSGLDNLRLALDSLPPPGYKARASKGLFEGEGAGRAGSSSRALLPSQQRVGGYLAALLHFSDEGAAPRTRPLLVKSVLASRIGCLDPAGPAGALEDGPGAGGGSAASTPARGEGAGPRSSRVLMTIYEAGRPVWTHGASLDVLSSQDDTLALEVGLVVTGDVTLAIWFADHVGEWEPPAAAYSFHTAFVEPGVVRATARKLDLPGLGRRAAALAEAEGFFMDVMLGGEVQRAAGEEPELQMEVGRIRDSWEALIDQTDGYLDFRPVAESGMDEVMSQIRAVQSARLRPSQIPRGLFRDSRPGSAASSAASSPTALYARYRRRAGDSQAPTPALTEASGSESSAASLEGAEADVCEAAEGAQGADGGATLAADASPVQRKDEECYPVEPRAAAGPSSASLADPPPEASAYSEEAFQTPVKVSPPREAATEAPRVASLPELRQAASGGGAGGAVVKVLALPRANNISIMLTQFANFKSPEALRDALLTGSDALGLDHLSLLMQVVPTEEESKALLAYPGPREELSPPEQFCLVMSHVPRVVHKIGALMFRLQFRTLVSDAKAGMSAIREAASNLRQSRRLRRVLATILAAGNALNSGTARGNAKALKLETLLKLADVKAVGGAGVRAKPAPNGKENGEPAEAGDPLPGPPLYISRLRSLLDYVAWVTCMQQGADDAAHPRPADGDAGASQKYLAPELPALGEAVRRMQTDVQDALRALQSGLSAAKRELAAERTESEPQSAAESQPSIGTFTKVLGTFLEEAETELEELKETSAETERVAREALDWLGVGRTQEATAVFELLNRFVMLFDASYTAVHRLASQKPAKRAPNNSAKKVPEEHLYNGRINSTHRCCAERRLLESWIANARRHGVPASRVVSWVRRKLGSHMTVYRCRKDGTLGCATPCLLCSRELARFDIRVHCSLEGGGWFSGRVTDVDAPAAVLTSGQRRMIKGKGPNLVAAKVK</sequence>
<proteinExistence type="inferred from homology"/>
<dbReference type="SUPFAM" id="SSF101447">
    <property type="entry name" value="Formin homology 2 domain (FH2 domain)"/>
    <property type="match status" value="1"/>
</dbReference>